<name>A0A2G5UYJ2_9PELO</name>
<keyword evidence="1" id="KW-0472">Membrane</keyword>
<evidence type="ECO:0000256" key="1">
    <source>
        <dbReference type="SAM" id="Phobius"/>
    </source>
</evidence>
<feature type="signal peptide" evidence="2">
    <location>
        <begin position="1"/>
        <end position="20"/>
    </location>
</feature>
<feature type="transmembrane region" description="Helical" evidence="1">
    <location>
        <begin position="124"/>
        <end position="144"/>
    </location>
</feature>
<accession>A0A2G5UYJ2</accession>
<dbReference type="AlphaFoldDB" id="A0A2G5UYJ2"/>
<keyword evidence="4" id="KW-1185">Reference proteome</keyword>
<keyword evidence="1" id="KW-1133">Transmembrane helix</keyword>
<evidence type="ECO:0000256" key="2">
    <source>
        <dbReference type="SAM" id="SignalP"/>
    </source>
</evidence>
<dbReference type="EMBL" id="PDUG01000002">
    <property type="protein sequence ID" value="PIC44592.1"/>
    <property type="molecule type" value="Genomic_DNA"/>
</dbReference>
<evidence type="ECO:0000313" key="3">
    <source>
        <dbReference type="EMBL" id="PIC44592.1"/>
    </source>
</evidence>
<feature type="chain" id="PRO_5013714188" evidence="2">
    <location>
        <begin position="21"/>
        <end position="209"/>
    </location>
</feature>
<protein>
    <submittedName>
        <fullName evidence="3">Uncharacterized protein</fullName>
    </submittedName>
</protein>
<gene>
    <name evidence="3" type="primary">Cnig_chr_II.g4909</name>
    <name evidence="3" type="ORF">B9Z55_004909</name>
</gene>
<evidence type="ECO:0000313" key="4">
    <source>
        <dbReference type="Proteomes" id="UP000230233"/>
    </source>
</evidence>
<proteinExistence type="predicted"/>
<reference evidence="4" key="1">
    <citation type="submission" date="2017-10" db="EMBL/GenBank/DDBJ databases">
        <title>Rapid genome shrinkage in a self-fertile nematode reveals novel sperm competition proteins.</title>
        <authorList>
            <person name="Yin D."/>
            <person name="Schwarz E.M."/>
            <person name="Thomas C.G."/>
            <person name="Felde R.L."/>
            <person name="Korf I.F."/>
            <person name="Cutter A.D."/>
            <person name="Schartner C.M."/>
            <person name="Ralston E.J."/>
            <person name="Meyer B.J."/>
            <person name="Haag E.S."/>
        </authorList>
    </citation>
    <scope>NUCLEOTIDE SEQUENCE [LARGE SCALE GENOMIC DNA]</scope>
    <source>
        <strain evidence="4">JU1422</strain>
    </source>
</reference>
<feature type="transmembrane region" description="Helical" evidence="1">
    <location>
        <begin position="61"/>
        <end position="80"/>
    </location>
</feature>
<keyword evidence="1" id="KW-0812">Transmembrane</keyword>
<comment type="caution">
    <text evidence="3">The sequence shown here is derived from an EMBL/GenBank/DDBJ whole genome shotgun (WGS) entry which is preliminary data.</text>
</comment>
<dbReference type="Proteomes" id="UP000230233">
    <property type="component" value="Chromosome II"/>
</dbReference>
<feature type="transmembrane region" description="Helical" evidence="1">
    <location>
        <begin position="92"/>
        <end position="118"/>
    </location>
</feature>
<organism evidence="3 4">
    <name type="scientific">Caenorhabditis nigoni</name>
    <dbReference type="NCBI Taxonomy" id="1611254"/>
    <lineage>
        <taxon>Eukaryota</taxon>
        <taxon>Metazoa</taxon>
        <taxon>Ecdysozoa</taxon>
        <taxon>Nematoda</taxon>
        <taxon>Chromadorea</taxon>
        <taxon>Rhabditida</taxon>
        <taxon>Rhabditina</taxon>
        <taxon>Rhabditomorpha</taxon>
        <taxon>Rhabditoidea</taxon>
        <taxon>Rhabditidae</taxon>
        <taxon>Peloderinae</taxon>
        <taxon>Caenorhabditis</taxon>
    </lineage>
</organism>
<sequence>MRSFLALFLMFLCSPIWVLVEVKSLYTCLHNFYCSNVAFWHVAVLSMPLYAPIIRNQPNCLWPVFLYFVLLPIFVGWAFEIPRRYKPKVQKLSHIILGLFGEILVVWIMLGCTLAIQMHYYSEIIWPICCLFVISSFFFSIDAYSCLFTDSYSLCVHRESEEEMLRKNPINGIICNVAIRSKYSKKEKLLPDGYQFDDELNFLSLLNMV</sequence>
<keyword evidence="2" id="KW-0732">Signal</keyword>
<dbReference type="OrthoDB" id="5865780at2759"/>